<protein>
    <submittedName>
        <fullName evidence="3">Uncharacterized protein</fullName>
    </submittedName>
</protein>
<dbReference type="RefSeq" id="XP_043000054.1">
    <property type="nucleotide sequence ID" value="XM_043144119.1"/>
</dbReference>
<feature type="transmembrane region" description="Helical" evidence="2">
    <location>
        <begin position="20"/>
        <end position="42"/>
    </location>
</feature>
<feature type="compositionally biased region" description="Basic and acidic residues" evidence="1">
    <location>
        <begin position="576"/>
        <end position="585"/>
    </location>
</feature>
<dbReference type="KEGG" id="uvi:66067399"/>
<feature type="compositionally biased region" description="Basic and acidic residues" evidence="1">
    <location>
        <begin position="871"/>
        <end position="881"/>
    </location>
</feature>
<reference evidence="4" key="3">
    <citation type="submission" date="2020-03" db="EMBL/GenBank/DDBJ databases">
        <title>A mixture of massive structural variations and highly conserved coding sequences in Ustilaginoidea virens genome.</title>
        <authorList>
            <person name="Zhang K."/>
            <person name="Zhao Z."/>
            <person name="Zhang Z."/>
            <person name="Li Y."/>
            <person name="Hsiang T."/>
            <person name="Sun W."/>
        </authorList>
    </citation>
    <scope>NUCLEOTIDE SEQUENCE</scope>
    <source>
        <strain evidence="4">UV-8b</strain>
    </source>
</reference>
<proteinExistence type="predicted"/>
<dbReference type="AlphaFoldDB" id="A0A063C632"/>
<feature type="region of interest" description="Disordered" evidence="1">
    <location>
        <begin position="576"/>
        <end position="604"/>
    </location>
</feature>
<feature type="compositionally biased region" description="Polar residues" evidence="1">
    <location>
        <begin position="404"/>
        <end position="425"/>
    </location>
</feature>
<evidence type="ECO:0000313" key="4">
    <source>
        <dbReference type="EMBL" id="QUC22381.1"/>
    </source>
</evidence>
<feature type="compositionally biased region" description="Polar residues" evidence="1">
    <location>
        <begin position="213"/>
        <end position="238"/>
    </location>
</feature>
<keyword evidence="2" id="KW-0472">Membrane</keyword>
<evidence type="ECO:0000313" key="5">
    <source>
        <dbReference type="Proteomes" id="UP000027002"/>
    </source>
</evidence>
<name>A0A063C632_USTVR</name>
<feature type="region of interest" description="Disordered" evidence="1">
    <location>
        <begin position="282"/>
        <end position="350"/>
    </location>
</feature>
<feature type="region of interest" description="Disordered" evidence="1">
    <location>
        <begin position="827"/>
        <end position="913"/>
    </location>
</feature>
<organism evidence="3 6">
    <name type="scientific">Ustilaginoidea virens</name>
    <name type="common">Rice false smut fungus</name>
    <name type="synonym">Villosiclava virens</name>
    <dbReference type="NCBI Taxonomy" id="1159556"/>
    <lineage>
        <taxon>Eukaryota</taxon>
        <taxon>Fungi</taxon>
        <taxon>Dikarya</taxon>
        <taxon>Ascomycota</taxon>
        <taxon>Pezizomycotina</taxon>
        <taxon>Sordariomycetes</taxon>
        <taxon>Hypocreomycetidae</taxon>
        <taxon>Hypocreales</taxon>
        <taxon>Clavicipitaceae</taxon>
        <taxon>Ustilaginoidea</taxon>
    </lineage>
</organism>
<feature type="compositionally biased region" description="Basic and acidic residues" evidence="1">
    <location>
        <begin position="380"/>
        <end position="390"/>
    </location>
</feature>
<keyword evidence="2" id="KW-1133">Transmembrane helix</keyword>
<dbReference type="EMBL" id="BBTG02000044">
    <property type="protein sequence ID" value="GAO18512.1"/>
    <property type="molecule type" value="Genomic_DNA"/>
</dbReference>
<reference evidence="3" key="1">
    <citation type="journal article" date="2016" name="Genome Announc.">
        <title>Genome Sequence of Ustilaginoidea virens IPU010, a Rice Pathogenic Fungus Causing False Smut.</title>
        <authorList>
            <person name="Kumagai T."/>
            <person name="Ishii T."/>
            <person name="Terai G."/>
            <person name="Umemura M."/>
            <person name="Machida M."/>
            <person name="Asai K."/>
        </authorList>
    </citation>
    <scope>NUCLEOTIDE SEQUENCE [LARGE SCALE GENOMIC DNA]</scope>
    <source>
        <strain evidence="3">IPU010</strain>
    </source>
</reference>
<feature type="compositionally biased region" description="Polar residues" evidence="1">
    <location>
        <begin position="587"/>
        <end position="602"/>
    </location>
</feature>
<accession>A0A063C632</accession>
<dbReference type="STRING" id="1159556.A0A063C632"/>
<feature type="region of interest" description="Disordered" evidence="1">
    <location>
        <begin position="944"/>
        <end position="964"/>
    </location>
</feature>
<evidence type="ECO:0000313" key="6">
    <source>
        <dbReference type="Proteomes" id="UP000054053"/>
    </source>
</evidence>
<keyword evidence="5" id="KW-1185">Reference proteome</keyword>
<feature type="region of interest" description="Disordered" evidence="1">
    <location>
        <begin position="372"/>
        <end position="512"/>
    </location>
</feature>
<reference evidence="6" key="2">
    <citation type="journal article" date="2016" name="Genome Announc.">
        <title>Genome sequence of Ustilaginoidea virens IPU010, a rice pathogenic fungus causing false smut.</title>
        <authorList>
            <person name="Kumagai T."/>
            <person name="Ishii T."/>
            <person name="Terai G."/>
            <person name="Umemura M."/>
            <person name="Machida M."/>
            <person name="Asai K."/>
        </authorList>
    </citation>
    <scope>NUCLEOTIDE SEQUENCE [LARGE SCALE GENOMIC DNA]</scope>
    <source>
        <strain evidence="6">IPU010</strain>
    </source>
</reference>
<feature type="compositionally biased region" description="Polar residues" evidence="1">
    <location>
        <begin position="289"/>
        <end position="305"/>
    </location>
</feature>
<feature type="region of interest" description="Disordered" evidence="1">
    <location>
        <begin position="196"/>
        <end position="251"/>
    </location>
</feature>
<dbReference type="OrthoDB" id="4760011at2759"/>
<evidence type="ECO:0000256" key="2">
    <source>
        <dbReference type="SAM" id="Phobius"/>
    </source>
</evidence>
<dbReference type="Proteomes" id="UP000027002">
    <property type="component" value="Chromosome 5"/>
</dbReference>
<sequence>MEEFEAVRRDGESGGLGLGGLLGIALGGGILLFTTVGMLMAWRIKARQNKSPGRAYAIPDEFSQTRLTKRSLLMTESAVSGFSSRFSSRLSLTLPPIIPLPPMPSYSSFSFFFRTPSRKEKAGRRSWVGGDDFPGPPVNHKNARGGVFSRDGWLGHVPTVPSMTSIADQEDHIYDKVSESTHVRKNHAQRPYYEEYRKQQQKQQQKQPEKCHVQNQQRFHAQTDRVVSNFQNSKTAPNLGSPGDFPRGRPSIICVPAQAHIRPSITMTDLDLRNILRSTDERLREGHSRSPTKQPAQPPSTSGSPVKTPRARYSSSIRKVERRHGKQTPSTPSPAKGEPMSTSPRKASVASISSAATSLIAEATHQLELLGGMCSPSRPRAREWEPREKQILSPSAPGLASPLFTPSHSPKRSPQTSPRRNAQQGSPQRPRSRDSDRSSSLSTLYSVGEPESEKADAQGRQRVGKGRHSRQELEQQILSAAGDQDDPFVENRRGTASMGGETLSGQPRRPRPLRVIKSMSPSHFVTAGNESLIPRPLRPKSAMAKGVAGRGFDAGLGPPGPLVLQPLGARHSLEMPPKREQHVERGQTPQAASRSSFTSAYIPSQEPEAKAMLAREVRDPVWQRESNAGRTCAAGSPPPIPTRHGDRRSAMSASRSSRKDVPSMILANDAQRRAPSHRPQATASAPDGPVIPAKLSPRRSVHRSSGGRSSRRGSSGSSPGCSSSTGVPVRRVTSSPSGDAPALGTTIAELRRMNSVVSSNSATSIASSTVLETRTDAATRTRSTFNDKTVSPRQVPRPPPAAIGMKHYLNIGNANAEIDRHKSMISLPRTVPSPSSSSPSKRPQSAGPLKAGSPAAKERGKENYSSGVRQGRQEELPRLREVPQSPVRSPREVFKPKFTIVARSPPPRGGSRALKHGAVANLLGHEQRGDAGCRDSAGSLGLYDKDGFLLPSPERETRKRSPRM</sequence>
<gene>
    <name evidence="4" type="ORF">UV8b_06622</name>
    <name evidence="3" type="ORF">UVI_02054540</name>
</gene>
<dbReference type="HOGENOM" id="CLU_008866_0_0_1"/>
<keyword evidence="2" id="KW-0812">Transmembrane</keyword>
<feature type="region of interest" description="Disordered" evidence="1">
    <location>
        <begin position="773"/>
        <end position="804"/>
    </location>
</feature>
<evidence type="ECO:0000256" key="1">
    <source>
        <dbReference type="SAM" id="MobiDB-lite"/>
    </source>
</evidence>
<feature type="compositionally biased region" description="Low complexity" evidence="1">
    <location>
        <begin position="703"/>
        <end position="729"/>
    </location>
</feature>
<evidence type="ECO:0000313" key="3">
    <source>
        <dbReference type="EMBL" id="GAO18512.1"/>
    </source>
</evidence>
<dbReference type="Proteomes" id="UP000054053">
    <property type="component" value="Unassembled WGS sequence"/>
</dbReference>
<dbReference type="GeneID" id="66067399"/>
<feature type="region of interest" description="Disordered" evidence="1">
    <location>
        <begin position="623"/>
        <end position="741"/>
    </location>
</feature>
<dbReference type="EMBL" id="CP072757">
    <property type="protein sequence ID" value="QUC22381.1"/>
    <property type="molecule type" value="Genomic_DNA"/>
</dbReference>